<gene>
    <name evidence="11" type="ORF">CWI70_09000</name>
</gene>
<evidence type="ECO:0000256" key="5">
    <source>
        <dbReference type="ARBA" id="ARBA00022741"/>
    </source>
</evidence>
<evidence type="ECO:0000256" key="4">
    <source>
        <dbReference type="ARBA" id="ARBA00022679"/>
    </source>
</evidence>
<dbReference type="CDD" id="cd00075">
    <property type="entry name" value="HATPase"/>
    <property type="match status" value="1"/>
</dbReference>
<dbReference type="EC" id="2.7.13.3" evidence="2"/>
<dbReference type="PRINTS" id="PR00344">
    <property type="entry name" value="BCTRLSENSOR"/>
</dbReference>
<evidence type="ECO:0000313" key="12">
    <source>
        <dbReference type="Proteomes" id="UP000287649"/>
    </source>
</evidence>
<dbReference type="SUPFAM" id="SSF47384">
    <property type="entry name" value="Homodimeric domain of signal transducing histidine kinase"/>
    <property type="match status" value="1"/>
</dbReference>
<dbReference type="SUPFAM" id="SSF55874">
    <property type="entry name" value="ATPase domain of HSP90 chaperone/DNA topoisomerase II/histidine kinase"/>
    <property type="match status" value="1"/>
</dbReference>
<evidence type="ECO:0000259" key="10">
    <source>
        <dbReference type="PROSITE" id="PS50109"/>
    </source>
</evidence>
<dbReference type="InterPro" id="IPR004358">
    <property type="entry name" value="Sig_transdc_His_kin-like_C"/>
</dbReference>
<dbReference type="InterPro" id="IPR003594">
    <property type="entry name" value="HATPase_dom"/>
</dbReference>
<accession>A0A432Y7A5</accession>
<keyword evidence="3" id="KW-0597">Phosphoprotein</keyword>
<keyword evidence="12" id="KW-1185">Reference proteome</keyword>
<reference evidence="12" key="1">
    <citation type="journal article" date="2018" name="Front. Microbiol.">
        <title>Genome-Based Analysis Reveals the Taxonomy and Diversity of the Family Idiomarinaceae.</title>
        <authorList>
            <person name="Liu Y."/>
            <person name="Lai Q."/>
            <person name="Shao Z."/>
        </authorList>
    </citation>
    <scope>NUCLEOTIDE SEQUENCE [LARGE SCALE GENOMIC DNA]</scope>
    <source>
        <strain evidence="12">PO-M2</strain>
    </source>
</reference>
<dbReference type="Pfam" id="PF02518">
    <property type="entry name" value="HATPase_c"/>
    <property type="match status" value="1"/>
</dbReference>
<dbReference type="AlphaFoldDB" id="A0A432Y7A5"/>
<dbReference type="Proteomes" id="UP000287649">
    <property type="component" value="Unassembled WGS sequence"/>
</dbReference>
<dbReference type="GO" id="GO:0000155">
    <property type="term" value="F:phosphorelay sensor kinase activity"/>
    <property type="evidence" value="ECO:0007669"/>
    <property type="project" value="InterPro"/>
</dbReference>
<keyword evidence="9" id="KW-0472">Membrane</keyword>
<proteinExistence type="predicted"/>
<comment type="caution">
    <text evidence="11">The sequence shown here is derived from an EMBL/GenBank/DDBJ whole genome shotgun (WGS) entry which is preliminary data.</text>
</comment>
<dbReference type="SMART" id="SM00387">
    <property type="entry name" value="HATPase_c"/>
    <property type="match status" value="1"/>
</dbReference>
<keyword evidence="9" id="KW-1133">Transmembrane helix</keyword>
<dbReference type="EMBL" id="PIPX01000001">
    <property type="protein sequence ID" value="RUO56854.1"/>
    <property type="molecule type" value="Genomic_DNA"/>
</dbReference>
<evidence type="ECO:0000256" key="7">
    <source>
        <dbReference type="ARBA" id="ARBA00022840"/>
    </source>
</evidence>
<dbReference type="Pfam" id="PF00512">
    <property type="entry name" value="HisKA"/>
    <property type="match status" value="1"/>
</dbReference>
<keyword evidence="7" id="KW-0067">ATP-binding</keyword>
<evidence type="ECO:0000256" key="8">
    <source>
        <dbReference type="ARBA" id="ARBA00023012"/>
    </source>
</evidence>
<evidence type="ECO:0000256" key="3">
    <source>
        <dbReference type="ARBA" id="ARBA00022553"/>
    </source>
</evidence>
<dbReference type="GO" id="GO:0005524">
    <property type="term" value="F:ATP binding"/>
    <property type="evidence" value="ECO:0007669"/>
    <property type="project" value="UniProtKB-KW"/>
</dbReference>
<dbReference type="Gene3D" id="3.30.565.10">
    <property type="entry name" value="Histidine kinase-like ATPase, C-terminal domain"/>
    <property type="match status" value="1"/>
</dbReference>
<evidence type="ECO:0000256" key="9">
    <source>
        <dbReference type="SAM" id="Phobius"/>
    </source>
</evidence>
<keyword evidence="5" id="KW-0547">Nucleotide-binding</keyword>
<organism evidence="11 12">
    <name type="scientific">Pseudidiomarina homiensis</name>
    <dbReference type="NCBI Taxonomy" id="364198"/>
    <lineage>
        <taxon>Bacteria</taxon>
        <taxon>Pseudomonadati</taxon>
        <taxon>Pseudomonadota</taxon>
        <taxon>Gammaproteobacteria</taxon>
        <taxon>Alteromonadales</taxon>
        <taxon>Idiomarinaceae</taxon>
        <taxon>Pseudidiomarina</taxon>
    </lineage>
</organism>
<evidence type="ECO:0000256" key="6">
    <source>
        <dbReference type="ARBA" id="ARBA00022777"/>
    </source>
</evidence>
<protein>
    <recommendedName>
        <fullName evidence="2">histidine kinase</fullName>
        <ecNumber evidence="2">2.7.13.3</ecNumber>
    </recommendedName>
</protein>
<keyword evidence="6 11" id="KW-0418">Kinase</keyword>
<dbReference type="InterPro" id="IPR003661">
    <property type="entry name" value="HisK_dim/P_dom"/>
</dbReference>
<dbReference type="Gene3D" id="1.10.287.130">
    <property type="match status" value="1"/>
</dbReference>
<dbReference type="PANTHER" id="PTHR43065">
    <property type="entry name" value="SENSOR HISTIDINE KINASE"/>
    <property type="match status" value="1"/>
</dbReference>
<feature type="domain" description="Histidine kinase" evidence="10">
    <location>
        <begin position="240"/>
        <end position="447"/>
    </location>
</feature>
<evidence type="ECO:0000313" key="11">
    <source>
        <dbReference type="EMBL" id="RUO56854.1"/>
    </source>
</evidence>
<keyword evidence="9" id="KW-0812">Transmembrane</keyword>
<dbReference type="PROSITE" id="PS50109">
    <property type="entry name" value="HIS_KIN"/>
    <property type="match status" value="1"/>
</dbReference>
<evidence type="ECO:0000256" key="2">
    <source>
        <dbReference type="ARBA" id="ARBA00012438"/>
    </source>
</evidence>
<comment type="catalytic activity">
    <reaction evidence="1">
        <text>ATP + protein L-histidine = ADP + protein N-phospho-L-histidine.</text>
        <dbReference type="EC" id="2.7.13.3"/>
    </reaction>
</comment>
<dbReference type="InterPro" id="IPR036097">
    <property type="entry name" value="HisK_dim/P_sf"/>
</dbReference>
<feature type="transmembrane region" description="Helical" evidence="9">
    <location>
        <begin position="32"/>
        <end position="52"/>
    </location>
</feature>
<sequence>MYTFVSDIFEVRVTKRYSFRLQQIATRWQRVFLFYLVLPLFALSGLAINIALEQAREFQDERLRDDIELLGRAIRLPISDALMNNDIARVQAQLDAVFAIGRVYGASVYDTNGELVASAGVTERDLSESVLAEQLILTGEQQDSYREVAGRDVYSQFIPVHDRAERLIGFMQLNRRAEDFDRSFKQLENIAWLAWGVVALALLTILTVGYFLTRRQQQQELDQRLREHEKMAAIGQLARGVAHELGAPLTVIAGRAKRLLQRHADADSQRQLVAIRGQVERLTDLVQQLLDFSRTPVSARKRHHLSDVVANAQQAILHEQTEQGPQIVIAEIDPAITLQCDAARMELALVNVLRNAAQAAHSEVRVSCEQSADAIVISITDDGEGLPTNSTMEQLIEPFSTTKPIGEGTGLGLAIVAHIVHAHGGRFTLRNRAAGGCEARLIFTQAG</sequence>
<dbReference type="PANTHER" id="PTHR43065:SF10">
    <property type="entry name" value="PEROXIDE STRESS-ACTIVATED HISTIDINE KINASE MAK3"/>
    <property type="match status" value="1"/>
</dbReference>
<name>A0A432Y7A5_9GAMM</name>
<dbReference type="InterPro" id="IPR005467">
    <property type="entry name" value="His_kinase_dom"/>
</dbReference>
<dbReference type="InterPro" id="IPR036890">
    <property type="entry name" value="HATPase_C_sf"/>
</dbReference>
<evidence type="ECO:0000256" key="1">
    <source>
        <dbReference type="ARBA" id="ARBA00000085"/>
    </source>
</evidence>
<feature type="transmembrane region" description="Helical" evidence="9">
    <location>
        <begin position="190"/>
        <end position="212"/>
    </location>
</feature>
<keyword evidence="8" id="KW-0902">Two-component regulatory system</keyword>
<keyword evidence="4" id="KW-0808">Transferase</keyword>
<dbReference type="CDD" id="cd00082">
    <property type="entry name" value="HisKA"/>
    <property type="match status" value="1"/>
</dbReference>
<dbReference type="SMART" id="SM00388">
    <property type="entry name" value="HisKA"/>
    <property type="match status" value="1"/>
</dbReference>